<dbReference type="SUPFAM" id="SSF53474">
    <property type="entry name" value="alpha/beta-Hydrolases"/>
    <property type="match status" value="1"/>
</dbReference>
<dbReference type="InterPro" id="IPR029058">
    <property type="entry name" value="AB_hydrolase_fold"/>
</dbReference>
<organism evidence="2 3">
    <name type="scientific">Pyxidicoccus parkwayensis</name>
    <dbReference type="NCBI Taxonomy" id="2813578"/>
    <lineage>
        <taxon>Bacteria</taxon>
        <taxon>Pseudomonadati</taxon>
        <taxon>Myxococcota</taxon>
        <taxon>Myxococcia</taxon>
        <taxon>Myxococcales</taxon>
        <taxon>Cystobacterineae</taxon>
        <taxon>Myxococcaceae</taxon>
        <taxon>Pyxidicoccus</taxon>
    </lineage>
</organism>
<gene>
    <name evidence="2" type="ORF">JY651_18195</name>
</gene>
<dbReference type="RefSeq" id="WP_206728280.1">
    <property type="nucleotide sequence ID" value="NZ_CP071090.1"/>
</dbReference>
<evidence type="ECO:0000259" key="1">
    <source>
        <dbReference type="PROSITE" id="PS50075"/>
    </source>
</evidence>
<reference evidence="2 3" key="1">
    <citation type="submission" date="2021-02" db="EMBL/GenBank/DDBJ databases">
        <title>De Novo genome assembly of isolated myxobacteria.</title>
        <authorList>
            <person name="Stevens D.C."/>
        </authorList>
    </citation>
    <scope>NUCLEOTIDE SEQUENCE [LARGE SCALE GENOMIC DNA]</scope>
    <source>
        <strain evidence="3">SCPEA02</strain>
    </source>
</reference>
<accession>A0ABX7P8F2</accession>
<dbReference type="SUPFAM" id="SSF47336">
    <property type="entry name" value="ACP-like"/>
    <property type="match status" value="1"/>
</dbReference>
<evidence type="ECO:0000313" key="2">
    <source>
        <dbReference type="EMBL" id="QSQ26737.1"/>
    </source>
</evidence>
<name>A0ABX7P8F2_9BACT</name>
<proteinExistence type="predicted"/>
<dbReference type="EMBL" id="CP071090">
    <property type="protein sequence ID" value="QSQ26737.1"/>
    <property type="molecule type" value="Genomic_DNA"/>
</dbReference>
<dbReference type="Gene3D" id="1.10.1200.10">
    <property type="entry name" value="ACP-like"/>
    <property type="match status" value="1"/>
</dbReference>
<dbReference type="InterPro" id="IPR009081">
    <property type="entry name" value="PP-bd_ACP"/>
</dbReference>
<dbReference type="Pfam" id="PF00975">
    <property type="entry name" value="Thioesterase"/>
    <property type="match status" value="1"/>
</dbReference>
<dbReference type="InterPro" id="IPR036736">
    <property type="entry name" value="ACP-like_sf"/>
</dbReference>
<protein>
    <submittedName>
        <fullName evidence="2">Non-ribosomal peptide synthetase</fullName>
    </submittedName>
</protein>
<dbReference type="Gene3D" id="3.40.50.1820">
    <property type="entry name" value="alpha/beta hydrolase"/>
    <property type="match status" value="1"/>
</dbReference>
<dbReference type="InterPro" id="IPR001031">
    <property type="entry name" value="Thioesterase"/>
</dbReference>
<evidence type="ECO:0000313" key="3">
    <source>
        <dbReference type="Proteomes" id="UP000662747"/>
    </source>
</evidence>
<dbReference type="PROSITE" id="PS50075">
    <property type="entry name" value="CARRIER"/>
    <property type="match status" value="1"/>
</dbReference>
<dbReference type="Proteomes" id="UP000662747">
    <property type="component" value="Chromosome"/>
</dbReference>
<sequence length="360" mass="40199">MPKQLVVPRDFYELRLSWLWSDILRRDDVGVKDDFFELGGDRAKAEAVLAETSARFDTPLSMEAFLQEPTIEHVGCLLRAKSRKLNEQPVVPLQPHGSKRRFFFVPSGEGNVFNFHALARRMAPDQPFHGLQARGLHGTHPPFERVEEMAADHIESMRAVQPHGPYLLGGHCIGAMVALEMALQLQQRGERVALLAAIDGLAPAPFYQDDVVTIADDTTDFFVFLSKGFKFWFGEDVPLEREALSGLSPDQQAARFMDLARKHGIYTPDAPDERANRILALGRHICRNTYVPQGRFTGTLAFFRGLDSQLCVTPTGGWEEVSTQPPRVRELPGNHVTVVTELHVDALARELLAAIAEAQV</sequence>
<keyword evidence="3" id="KW-1185">Reference proteome</keyword>
<dbReference type="Pfam" id="PF00550">
    <property type="entry name" value="PP-binding"/>
    <property type="match status" value="1"/>
</dbReference>
<feature type="domain" description="Carrier" evidence="1">
    <location>
        <begin position="7"/>
        <end position="82"/>
    </location>
</feature>